<dbReference type="RefSeq" id="WP_341458701.1">
    <property type="nucleotide sequence ID" value="NZ_QVES01000049.1"/>
</dbReference>
<feature type="coiled-coil region" evidence="1">
    <location>
        <begin position="546"/>
        <end position="573"/>
    </location>
</feature>
<feature type="compositionally biased region" description="Basic and acidic residues" evidence="2">
    <location>
        <begin position="625"/>
        <end position="649"/>
    </location>
</feature>
<dbReference type="PANTHER" id="PTHR41313">
    <property type="entry name" value="ADENINE-SPECIFIC METHYLTRANSFERASE"/>
    <property type="match status" value="1"/>
</dbReference>
<dbReference type="PANTHER" id="PTHR41313:SF1">
    <property type="entry name" value="DNA METHYLASE ADENINE-SPECIFIC DOMAIN-CONTAINING PROTEIN"/>
    <property type="match status" value="1"/>
</dbReference>
<dbReference type="InterPro" id="IPR052933">
    <property type="entry name" value="DNA_Protect_Modify"/>
</dbReference>
<dbReference type="InterPro" id="IPR001650">
    <property type="entry name" value="Helicase_C-like"/>
</dbReference>
<evidence type="ECO:0000259" key="3">
    <source>
        <dbReference type="Pfam" id="PF00271"/>
    </source>
</evidence>
<proteinExistence type="predicted"/>
<protein>
    <submittedName>
        <fullName evidence="4">N-domain protein, SNF2 family</fullName>
    </submittedName>
</protein>
<accession>A0A3E2TNA3</accession>
<evidence type="ECO:0000313" key="5">
    <source>
        <dbReference type="Proteomes" id="UP000260782"/>
    </source>
</evidence>
<evidence type="ECO:0000313" key="4">
    <source>
        <dbReference type="EMBL" id="RGB79886.1"/>
    </source>
</evidence>
<feature type="non-terminal residue" evidence="4">
    <location>
        <position position="1"/>
    </location>
</feature>
<feature type="compositionally biased region" description="Basic and acidic residues" evidence="2">
    <location>
        <begin position="603"/>
        <end position="617"/>
    </location>
</feature>
<sequence length="649" mass="72986">YLYTKMRNVAGLSTSEAQKSSDMFGKCRYLDEVTGGRGVIFATGTPISNSMTEMYTLMRYLQYSTLQQKQLTHFDAWASTFGETTTAIELAPEGTGYRARTRFAKFFNLPELMNMFKEAADIKTSDQLHLPVPEAKFETVVVKPSEIQQDMVKSLSERATEVHSGAVDPSVDNMLKITSDGRKIGLDQRLMNPLTPDDPDSKLNACVDNVLRIWNETKEDNLTQLIFCDMSTPKGDGSFNVYDDIRTKLLAAGVPESEVEFIHNADTEGKKADLFSKVRSGKVRVLLGSTAKMGAGTNVQTLLVAVHHLDVGWRPSDMTQRNGRIIRQGNKNKQVYVYNYVTEGTFDAYLWQTLENKQKFISQIMTSKSPMRSCDDVDEQALSYAEVKALCAGDPRIREKMDLDVQVAKLKVLRSDYQNQKYRLEDKLLKHYPEEIQKAKNRIAALKNDAQIADAHPQDKENFCGMTIKGMVFDEKKAAGERLMLACKEMPNADMMLLGTYRGFELNIRFDSFKNEHQIVLRGELSYPVPLGDDPRGNIVRLDNAIGNFADRIADADAALDSLEQQKQAAEVEIAKPFAQEEELQTKSARLAELDALLNMEHQSSRTEPEAEEKPDARPSVLAALEEKADKVEPVRPFKSYLDKDGDAR</sequence>
<dbReference type="Gene3D" id="3.40.50.300">
    <property type="entry name" value="P-loop containing nucleotide triphosphate hydrolases"/>
    <property type="match status" value="1"/>
</dbReference>
<evidence type="ECO:0000256" key="2">
    <source>
        <dbReference type="SAM" id="MobiDB-lite"/>
    </source>
</evidence>
<dbReference type="Proteomes" id="UP000260782">
    <property type="component" value="Unassembled WGS sequence"/>
</dbReference>
<name>A0A3E2TNA3_9FIRM</name>
<dbReference type="EMBL" id="QVES01000049">
    <property type="protein sequence ID" value="RGB79886.1"/>
    <property type="molecule type" value="Genomic_DNA"/>
</dbReference>
<evidence type="ECO:0000256" key="1">
    <source>
        <dbReference type="SAM" id="Coils"/>
    </source>
</evidence>
<dbReference type="Pfam" id="PF00271">
    <property type="entry name" value="Helicase_C"/>
    <property type="match status" value="1"/>
</dbReference>
<reference evidence="4 5" key="1">
    <citation type="submission" date="2018-08" db="EMBL/GenBank/DDBJ databases">
        <title>A genome reference for cultivated species of the human gut microbiota.</title>
        <authorList>
            <person name="Zou Y."/>
            <person name="Xue W."/>
            <person name="Luo G."/>
        </authorList>
    </citation>
    <scope>NUCLEOTIDE SEQUENCE [LARGE SCALE GENOMIC DNA]</scope>
    <source>
        <strain evidence="4 5">AF31-14AC</strain>
    </source>
</reference>
<feature type="domain" description="Helicase C-terminal" evidence="3">
    <location>
        <begin position="225"/>
        <end position="329"/>
    </location>
</feature>
<dbReference type="InterPro" id="IPR027417">
    <property type="entry name" value="P-loop_NTPase"/>
</dbReference>
<organism evidence="4 5">
    <name type="scientific">Faecalibacterium prausnitzii</name>
    <dbReference type="NCBI Taxonomy" id="853"/>
    <lineage>
        <taxon>Bacteria</taxon>
        <taxon>Bacillati</taxon>
        <taxon>Bacillota</taxon>
        <taxon>Clostridia</taxon>
        <taxon>Eubacteriales</taxon>
        <taxon>Oscillospiraceae</taxon>
        <taxon>Faecalibacterium</taxon>
    </lineage>
</organism>
<gene>
    <name evidence="4" type="ORF">DWZ25_15975</name>
</gene>
<dbReference type="SUPFAM" id="SSF52540">
    <property type="entry name" value="P-loop containing nucleoside triphosphate hydrolases"/>
    <property type="match status" value="1"/>
</dbReference>
<dbReference type="AlphaFoldDB" id="A0A3E2TNA3"/>
<keyword evidence="1" id="KW-0175">Coiled coil</keyword>
<feature type="region of interest" description="Disordered" evidence="2">
    <location>
        <begin position="598"/>
        <end position="649"/>
    </location>
</feature>
<comment type="caution">
    <text evidence="4">The sequence shown here is derived from an EMBL/GenBank/DDBJ whole genome shotgun (WGS) entry which is preliminary data.</text>
</comment>
<feature type="coiled-coil region" evidence="1">
    <location>
        <begin position="429"/>
        <end position="456"/>
    </location>
</feature>